<accession>A0ACC0BWX5</accession>
<dbReference type="Proteomes" id="UP001060085">
    <property type="component" value="Linkage Group LG02"/>
</dbReference>
<dbReference type="EMBL" id="CM044702">
    <property type="protein sequence ID" value="KAI5677170.1"/>
    <property type="molecule type" value="Genomic_DNA"/>
</dbReference>
<comment type="caution">
    <text evidence="1">The sequence shown here is derived from an EMBL/GenBank/DDBJ whole genome shotgun (WGS) entry which is preliminary data.</text>
</comment>
<gene>
    <name evidence="1" type="ORF">M9H77_08120</name>
</gene>
<sequence length="293" mass="32400">MLEWSNWASEWTGPGKSEVGQLEKRRWAAPSPGSESFRPGVLGCTHWAAPSSGRSSVGPGELGCTRRAASSGRGPVKLECSRGLCRPRALGQEKRWAEGVAGPNELADCEMRSLGHACGAAVNSFDRYCWCSARSACSARCCLLPQLESRRCWRFLPQSFHAGLKWSWPKLLMVVLRPLCGLSASAAAVVLLVQICRRAILCHCMPMECRNRWWVEVSSAATTSDIPPAGSSRRHRVWPSCSIYSKVLTKVSGDLLWQRLRRGRGQHRRRCSLLLRIPFLLQQAPPTVTMAGE</sequence>
<organism evidence="1 2">
    <name type="scientific">Catharanthus roseus</name>
    <name type="common">Madagascar periwinkle</name>
    <name type="synonym">Vinca rosea</name>
    <dbReference type="NCBI Taxonomy" id="4058"/>
    <lineage>
        <taxon>Eukaryota</taxon>
        <taxon>Viridiplantae</taxon>
        <taxon>Streptophyta</taxon>
        <taxon>Embryophyta</taxon>
        <taxon>Tracheophyta</taxon>
        <taxon>Spermatophyta</taxon>
        <taxon>Magnoliopsida</taxon>
        <taxon>eudicotyledons</taxon>
        <taxon>Gunneridae</taxon>
        <taxon>Pentapetalae</taxon>
        <taxon>asterids</taxon>
        <taxon>lamiids</taxon>
        <taxon>Gentianales</taxon>
        <taxon>Apocynaceae</taxon>
        <taxon>Rauvolfioideae</taxon>
        <taxon>Vinceae</taxon>
        <taxon>Catharanthinae</taxon>
        <taxon>Catharanthus</taxon>
    </lineage>
</organism>
<reference evidence="2" key="1">
    <citation type="journal article" date="2023" name="Nat. Plants">
        <title>Single-cell RNA sequencing provides a high-resolution roadmap for understanding the multicellular compartmentation of specialized metabolism.</title>
        <authorList>
            <person name="Sun S."/>
            <person name="Shen X."/>
            <person name="Li Y."/>
            <person name="Li Y."/>
            <person name="Wang S."/>
            <person name="Li R."/>
            <person name="Zhang H."/>
            <person name="Shen G."/>
            <person name="Guo B."/>
            <person name="Wei J."/>
            <person name="Xu J."/>
            <person name="St-Pierre B."/>
            <person name="Chen S."/>
            <person name="Sun C."/>
        </authorList>
    </citation>
    <scope>NUCLEOTIDE SEQUENCE [LARGE SCALE GENOMIC DNA]</scope>
</reference>
<evidence type="ECO:0000313" key="2">
    <source>
        <dbReference type="Proteomes" id="UP001060085"/>
    </source>
</evidence>
<name>A0ACC0BWX5_CATRO</name>
<evidence type="ECO:0000313" key="1">
    <source>
        <dbReference type="EMBL" id="KAI5677170.1"/>
    </source>
</evidence>
<keyword evidence="2" id="KW-1185">Reference proteome</keyword>
<protein>
    <submittedName>
        <fullName evidence="1">Uncharacterized protein</fullName>
    </submittedName>
</protein>
<proteinExistence type="predicted"/>